<dbReference type="SUPFAM" id="SSF144232">
    <property type="entry name" value="HIT/MYND zinc finger-like"/>
    <property type="match status" value="1"/>
</dbReference>
<keyword evidence="2 4" id="KW-0863">Zinc-finger</keyword>
<evidence type="ECO:0000256" key="4">
    <source>
        <dbReference type="PROSITE-ProRule" id="PRU00134"/>
    </source>
</evidence>
<accession>A0AAD3CJU6</accession>
<dbReference type="Gene3D" id="6.10.140.2220">
    <property type="match status" value="1"/>
</dbReference>
<evidence type="ECO:0000313" key="6">
    <source>
        <dbReference type="EMBL" id="GFH47362.1"/>
    </source>
</evidence>
<dbReference type="Proteomes" id="UP001054902">
    <property type="component" value="Unassembled WGS sequence"/>
</dbReference>
<sequence length="248" mass="28169">MAFNPSHFDWKQCIELGYIDGEDANDDMAPPVCFGCGKEAEKLSKCSKCHVASYCSRDCQVSNWKKGPGGGHKFCCEAYNRVGEDMMICLPDDKAIARRDIFQRVRFYACPFFVYRSESVVKQKGFLFLQSDSTLAEMSLPVPILANGRSYTRQRGVLMHFLTIDEYTKELCKDDFEMLQVKAELENAVKEYKEKEELALMMKFRCGHIAVGTTKLVPDYTLCQTLGKEYFEKAGAAVQLNIDDINTT</sequence>
<name>A0AAD3CJU6_9STRA</name>
<evidence type="ECO:0000259" key="5">
    <source>
        <dbReference type="PROSITE" id="PS50865"/>
    </source>
</evidence>
<dbReference type="AlphaFoldDB" id="A0AAD3CJU6"/>
<dbReference type="Pfam" id="PF01753">
    <property type="entry name" value="zf-MYND"/>
    <property type="match status" value="1"/>
</dbReference>
<evidence type="ECO:0000256" key="1">
    <source>
        <dbReference type="ARBA" id="ARBA00022723"/>
    </source>
</evidence>
<organism evidence="6 7">
    <name type="scientific">Chaetoceros tenuissimus</name>
    <dbReference type="NCBI Taxonomy" id="426638"/>
    <lineage>
        <taxon>Eukaryota</taxon>
        <taxon>Sar</taxon>
        <taxon>Stramenopiles</taxon>
        <taxon>Ochrophyta</taxon>
        <taxon>Bacillariophyta</taxon>
        <taxon>Coscinodiscophyceae</taxon>
        <taxon>Chaetocerotophycidae</taxon>
        <taxon>Chaetocerotales</taxon>
        <taxon>Chaetocerotaceae</taxon>
        <taxon>Chaetoceros</taxon>
    </lineage>
</organism>
<evidence type="ECO:0000256" key="2">
    <source>
        <dbReference type="ARBA" id="ARBA00022771"/>
    </source>
</evidence>
<evidence type="ECO:0000256" key="3">
    <source>
        <dbReference type="ARBA" id="ARBA00022833"/>
    </source>
</evidence>
<dbReference type="EMBL" id="BLLK01000023">
    <property type="protein sequence ID" value="GFH47362.1"/>
    <property type="molecule type" value="Genomic_DNA"/>
</dbReference>
<gene>
    <name evidence="6" type="ORF">CTEN210_03837</name>
</gene>
<dbReference type="PROSITE" id="PS50865">
    <property type="entry name" value="ZF_MYND_2"/>
    <property type="match status" value="1"/>
</dbReference>
<reference evidence="6 7" key="1">
    <citation type="journal article" date="2021" name="Sci. Rep.">
        <title>The genome of the diatom Chaetoceros tenuissimus carries an ancient integrated fragment of an extant virus.</title>
        <authorList>
            <person name="Hongo Y."/>
            <person name="Kimura K."/>
            <person name="Takaki Y."/>
            <person name="Yoshida Y."/>
            <person name="Baba S."/>
            <person name="Kobayashi G."/>
            <person name="Nagasaki K."/>
            <person name="Hano T."/>
            <person name="Tomaru Y."/>
        </authorList>
    </citation>
    <scope>NUCLEOTIDE SEQUENCE [LARGE SCALE GENOMIC DNA]</scope>
    <source>
        <strain evidence="6 7">NIES-3715</strain>
    </source>
</reference>
<dbReference type="GO" id="GO:0008270">
    <property type="term" value="F:zinc ion binding"/>
    <property type="evidence" value="ECO:0007669"/>
    <property type="project" value="UniProtKB-KW"/>
</dbReference>
<keyword evidence="1" id="KW-0479">Metal-binding</keyword>
<comment type="caution">
    <text evidence="6">The sequence shown here is derived from an EMBL/GenBank/DDBJ whole genome shotgun (WGS) entry which is preliminary data.</text>
</comment>
<protein>
    <recommendedName>
        <fullName evidence="5">MYND-type domain-containing protein</fullName>
    </recommendedName>
</protein>
<keyword evidence="3" id="KW-0862">Zinc</keyword>
<dbReference type="InterPro" id="IPR002893">
    <property type="entry name" value="Znf_MYND"/>
</dbReference>
<proteinExistence type="predicted"/>
<keyword evidence="7" id="KW-1185">Reference proteome</keyword>
<feature type="domain" description="MYND-type" evidence="5">
    <location>
        <begin position="33"/>
        <end position="76"/>
    </location>
</feature>
<evidence type="ECO:0000313" key="7">
    <source>
        <dbReference type="Proteomes" id="UP001054902"/>
    </source>
</evidence>